<feature type="domain" description="PAC" evidence="4">
    <location>
        <begin position="409"/>
        <end position="461"/>
    </location>
</feature>
<dbReference type="PROSITE" id="PS50113">
    <property type="entry name" value="PAC"/>
    <property type="match status" value="1"/>
</dbReference>
<dbReference type="InterPro" id="IPR035965">
    <property type="entry name" value="PAS-like_dom_sf"/>
</dbReference>
<geneLocation type="plasmid" evidence="5 6">
    <name>pHLAC01</name>
</geneLocation>
<dbReference type="SMART" id="SM00065">
    <property type="entry name" value="GAF"/>
    <property type="match status" value="1"/>
</dbReference>
<dbReference type="PROSITE" id="PS50112">
    <property type="entry name" value="PAS"/>
    <property type="match status" value="2"/>
</dbReference>
<evidence type="ECO:0000256" key="1">
    <source>
        <dbReference type="ARBA" id="ARBA00023015"/>
    </source>
</evidence>
<dbReference type="eggNOG" id="arCOG02276">
    <property type="taxonomic scope" value="Archaea"/>
</dbReference>
<dbReference type="EMBL" id="CP001367">
    <property type="protein sequence ID" value="ACM58992.1"/>
    <property type="molecule type" value="Genomic_DNA"/>
</dbReference>
<name>B9LX01_HALLT</name>
<dbReference type="InterPro" id="IPR013656">
    <property type="entry name" value="PAS_4"/>
</dbReference>
<dbReference type="InterPro" id="IPR052155">
    <property type="entry name" value="Biofilm_reg_signaling"/>
</dbReference>
<dbReference type="InterPro" id="IPR013767">
    <property type="entry name" value="PAS_fold"/>
</dbReference>
<reference evidence="5 6" key="1">
    <citation type="journal article" date="2016" name="Stand. Genomic Sci.">
        <title>Complete genome sequence of the Antarctic Halorubrum lacusprofundi type strain ACAM 34.</title>
        <authorList>
            <person name="Anderson I.J."/>
            <person name="DasSarma P."/>
            <person name="Lucas S."/>
            <person name="Copeland A."/>
            <person name="Lapidus A."/>
            <person name="Del Rio T.G."/>
            <person name="Tice H."/>
            <person name="Dalin E."/>
            <person name="Bruce D.C."/>
            <person name="Goodwin L."/>
            <person name="Pitluck S."/>
            <person name="Sims D."/>
            <person name="Brettin T.S."/>
            <person name="Detter J.C."/>
            <person name="Han C.S."/>
            <person name="Larimer F."/>
            <person name="Hauser L."/>
            <person name="Land M."/>
            <person name="Ivanova N."/>
            <person name="Richardson P."/>
            <person name="Cavicchioli R."/>
            <person name="DasSarma S."/>
            <person name="Woese C.R."/>
            <person name="Kyrpides N.C."/>
        </authorList>
    </citation>
    <scope>NUCLEOTIDE SEQUENCE [LARGE SCALE GENOMIC DNA]</scope>
    <source>
        <strain evidence="6">ATCC 49239 / DSM 5036 / JCM 8891 / ACAM 34</strain>
    </source>
</reference>
<dbReference type="GO" id="GO:0006355">
    <property type="term" value="P:regulation of DNA-templated transcription"/>
    <property type="evidence" value="ECO:0007669"/>
    <property type="project" value="InterPro"/>
</dbReference>
<feature type="domain" description="PAS" evidence="3">
    <location>
        <begin position="458"/>
        <end position="503"/>
    </location>
</feature>
<accession>B9LX01</accession>
<dbReference type="HOGENOM" id="CLU_010057_0_0_2"/>
<dbReference type="InterPro" id="IPR000014">
    <property type="entry name" value="PAS"/>
</dbReference>
<dbReference type="InterPro" id="IPR000700">
    <property type="entry name" value="PAS-assoc_C"/>
</dbReference>
<dbReference type="Pfam" id="PF00989">
    <property type="entry name" value="PAS"/>
    <property type="match status" value="1"/>
</dbReference>
<dbReference type="RefSeq" id="WP_012660195.1">
    <property type="nucleotide sequence ID" value="NC_012030.1"/>
</dbReference>
<feature type="domain" description="PAS" evidence="3">
    <location>
        <begin position="334"/>
        <end position="404"/>
    </location>
</feature>
<dbReference type="InterPro" id="IPR001610">
    <property type="entry name" value="PAC"/>
</dbReference>
<evidence type="ECO:0000256" key="2">
    <source>
        <dbReference type="ARBA" id="ARBA00023163"/>
    </source>
</evidence>
<dbReference type="Pfam" id="PF13185">
    <property type="entry name" value="GAF_2"/>
    <property type="match status" value="1"/>
</dbReference>
<dbReference type="AlphaFoldDB" id="B9LX01"/>
<evidence type="ECO:0000313" key="6">
    <source>
        <dbReference type="Proteomes" id="UP000000740"/>
    </source>
</evidence>
<dbReference type="InterPro" id="IPR031803">
    <property type="entry name" value="BAT_GAF/HTH-assoc"/>
</dbReference>
<dbReference type="GeneID" id="7402328"/>
<dbReference type="PANTHER" id="PTHR44757:SF2">
    <property type="entry name" value="BIOFILM ARCHITECTURE MAINTENANCE PROTEIN MBAA"/>
    <property type="match status" value="1"/>
</dbReference>
<dbReference type="SMART" id="SM00091">
    <property type="entry name" value="PAS"/>
    <property type="match status" value="4"/>
</dbReference>
<protein>
    <submittedName>
        <fullName evidence="5">PAS/PAC sensor protein</fullName>
    </submittedName>
</protein>
<sequence length="994" mass="107954">MGDLTAALRETLDTFAPDGTPLTTSEVAEALDLGRRSTYDRLDRLVDADELRTKKVGASARVWWRNDTGDAALPDAKIADASTNGASTDAGAGAVENPPLVDVLESSPTGVAAFADDGTCATANEQFRTLFGLDGDVSLEALEAVPLTDHDGDVIGAADRPVRRVRRTNRPVVDEHVRVDTDDGHRWVSMTVQESDDGVVVTASDVTGVVERSRRLRRERDAVAAELSEFASHAVDSRLKLDEDGTVLSVDDRAAALLEPDVVELVGASTSEAFDALRGASAIVDAALESESKQTGDCRHGDRDAWFEVEAVPTTSGASVLLREVTEQVEHERELQRYVGVVDALGEPVYELDSEGRFAFVNDAITELSGYSREELLGEHVSLVIPDDAVDRIEPQISELLTEDAPDRVRSEYHVTTKRGHAVPVENRLTVLTDEAGNVRGNAGFVSDITERKERERELERYERIVETVEDGIYVLDQEDRFVVVNDAFASMAGVDGEDIIGQKASIVFDETFAERVNDRNAALSADTLESAKFEETFAPVDGDPLVVETRFTTFASKDGNTGRVGVVRDVGERVERERRIERQRARLEALNEVNAVVRDVATGAIDGSTREEIETMVCKRLAASNAYEFAWIGEMTGVDGSLAVRTAAGLDDPDRASLSGMLEGVRGRGAVSRAVRDRTAQTVQDASLLPTSDPWRALAARFGFRSAMAIPITHDGRMFGVLNVHTDRESAFADEERRLVEHIGEVVGHAIAAVERKRALASEAVLELDYRVPRAFSSLDVSESLSGTLTFDETVSTKGDEVLVYGTASPTAMESLASLVDEVPYWESVSVVDTDEAGNSKFELHAKEPPVFSMVTARGGYVDEVVTVDGNSRFVLHVPPGQDVRAITEGVSAAYPSAELVAQRQISPSQPSMARLQDRIAEDLTDRQRAALYAAYHSGFFEWPRAATGEDVAESLGVAPPTFNQHIRKAERKVFEALLGEGGEESSGWTDTE</sequence>
<organism evidence="5 6">
    <name type="scientific">Halorubrum lacusprofundi (strain ATCC 49239 / DSM 5036 / JCM 8891 / ACAM 34)</name>
    <dbReference type="NCBI Taxonomy" id="416348"/>
    <lineage>
        <taxon>Archaea</taxon>
        <taxon>Methanobacteriati</taxon>
        <taxon>Methanobacteriota</taxon>
        <taxon>Stenosarchaea group</taxon>
        <taxon>Halobacteria</taxon>
        <taxon>Halobacteriales</taxon>
        <taxon>Haloferacaceae</taxon>
        <taxon>Halorubrum</taxon>
    </lineage>
</organism>
<dbReference type="KEGG" id="hla:Hlac_3482"/>
<dbReference type="InterPro" id="IPR003018">
    <property type="entry name" value="GAF"/>
</dbReference>
<dbReference type="Pfam" id="PF15915">
    <property type="entry name" value="BAT"/>
    <property type="match status" value="1"/>
</dbReference>
<keyword evidence="6" id="KW-1185">Reference proteome</keyword>
<dbReference type="eggNOG" id="arCOG06712">
    <property type="taxonomic scope" value="Archaea"/>
</dbReference>
<proteinExistence type="predicted"/>
<evidence type="ECO:0000259" key="3">
    <source>
        <dbReference type="PROSITE" id="PS50112"/>
    </source>
</evidence>
<keyword evidence="2" id="KW-0804">Transcription</keyword>
<dbReference type="PANTHER" id="PTHR44757">
    <property type="entry name" value="DIGUANYLATE CYCLASE DGCP"/>
    <property type="match status" value="1"/>
</dbReference>
<evidence type="ECO:0000313" key="5">
    <source>
        <dbReference type="EMBL" id="ACM58992.1"/>
    </source>
</evidence>
<dbReference type="Proteomes" id="UP000000740">
    <property type="component" value="Plasmid pHLAC01"/>
</dbReference>
<dbReference type="Gene3D" id="3.30.450.40">
    <property type="match status" value="1"/>
</dbReference>
<gene>
    <name evidence="5" type="ordered locus">Hlac_3482</name>
</gene>
<evidence type="ECO:0000259" key="4">
    <source>
        <dbReference type="PROSITE" id="PS50113"/>
    </source>
</evidence>
<dbReference type="SMART" id="SM00086">
    <property type="entry name" value="PAC"/>
    <property type="match status" value="2"/>
</dbReference>
<dbReference type="Pfam" id="PF04967">
    <property type="entry name" value="HTH_10"/>
    <property type="match status" value="1"/>
</dbReference>
<dbReference type="SUPFAM" id="SSF55785">
    <property type="entry name" value="PYP-like sensor domain (PAS domain)"/>
    <property type="match status" value="3"/>
</dbReference>
<dbReference type="NCBIfam" id="TIGR00229">
    <property type="entry name" value="sensory_box"/>
    <property type="match status" value="2"/>
</dbReference>
<keyword evidence="1" id="KW-0805">Transcription regulation</keyword>
<dbReference type="Gene3D" id="3.30.450.20">
    <property type="entry name" value="PAS domain"/>
    <property type="match status" value="4"/>
</dbReference>
<keyword evidence="5" id="KW-0614">Plasmid</keyword>
<dbReference type="InterPro" id="IPR029016">
    <property type="entry name" value="GAF-like_dom_sf"/>
</dbReference>
<dbReference type="InterPro" id="IPR007050">
    <property type="entry name" value="HTH_bacterioopsin"/>
</dbReference>
<dbReference type="Pfam" id="PF08448">
    <property type="entry name" value="PAS_4"/>
    <property type="match status" value="2"/>
</dbReference>
<dbReference type="SUPFAM" id="SSF55781">
    <property type="entry name" value="GAF domain-like"/>
    <property type="match status" value="1"/>
</dbReference>
<dbReference type="CDD" id="cd00130">
    <property type="entry name" value="PAS"/>
    <property type="match status" value="2"/>
</dbReference>